<feature type="region of interest" description="Disordered" evidence="1">
    <location>
        <begin position="18"/>
        <end position="59"/>
    </location>
</feature>
<feature type="region of interest" description="Disordered" evidence="1">
    <location>
        <begin position="541"/>
        <end position="568"/>
    </location>
</feature>
<sequence>MAIAALAFDDCIFINFGDEDDDDREEQRQQALPTSAPTPGPRDVHARATARRRSGRRIGYRARVRREPPIRRAWPPALALAAATACTPPHDASPTGCPAPLAEFVDVAATEQHLLALADLARAHADTRAAGSDGFSAAADYVAAQLTAAGLSVRREPFTFDDFVLLTPPRLLRPDVAAPEYVAGVDFRVAAFSASGDVAGPVIAVDLSLGPGNESTSGCQPEDFAGFFPSSIALLQRGGCTHQQKVANAVAAGAAAVVYFNQGDIPERLPLFTPRLALRTTIPVVALPYALGESLAQQSDLQLRVVVAAEAVVRETVNVIAETAPTASGRVVMLGAHLDSVPAGPGVNDNGSGVAALLAIAGALPRCDLRHQVRFAFWGAEELGLLGSTFHVEALPAGERSAIALYLNLDMIASPNPVRFIYDGDGSAWQKAGPAGSAAIEIAFTDYFAALDVPTRETPFDGRSDYWAFIRHDIPAGGLFTGAEARKSAHEAQLFGGEAEVAYDPCYHAPCDDRDNYSRDALIENTRATAHVLATFAMNDPPLPDEPPPVAPRAAVDLHPPEHCDASR</sequence>
<evidence type="ECO:0000313" key="5">
    <source>
        <dbReference type="Proteomes" id="UP001150924"/>
    </source>
</evidence>
<protein>
    <submittedName>
        <fullName evidence="4">M20/M25/M40 family metallo-hydrolase</fullName>
    </submittedName>
</protein>
<feature type="domain" description="PA" evidence="2">
    <location>
        <begin position="199"/>
        <end position="295"/>
    </location>
</feature>
<dbReference type="AlphaFoldDB" id="A0A9X3EKN0"/>
<feature type="compositionally biased region" description="Pro residues" evidence="1">
    <location>
        <begin position="541"/>
        <end position="551"/>
    </location>
</feature>
<dbReference type="PANTHER" id="PTHR12147">
    <property type="entry name" value="METALLOPEPTIDASE M28 FAMILY MEMBER"/>
    <property type="match status" value="1"/>
</dbReference>
<dbReference type="InterPro" id="IPR007484">
    <property type="entry name" value="Peptidase_M28"/>
</dbReference>
<accession>A0A9X3EKN0</accession>
<dbReference type="RefSeq" id="WP_267766576.1">
    <property type="nucleotide sequence ID" value="NZ_JAPNKE010000002.1"/>
</dbReference>
<feature type="compositionally biased region" description="Basic residues" evidence="1">
    <location>
        <begin position="48"/>
        <end position="59"/>
    </location>
</feature>
<organism evidence="4 5">
    <name type="scientific">Nannocystis pusilla</name>
    <dbReference type="NCBI Taxonomy" id="889268"/>
    <lineage>
        <taxon>Bacteria</taxon>
        <taxon>Pseudomonadati</taxon>
        <taxon>Myxococcota</taxon>
        <taxon>Polyangia</taxon>
        <taxon>Nannocystales</taxon>
        <taxon>Nannocystaceae</taxon>
        <taxon>Nannocystis</taxon>
    </lineage>
</organism>
<keyword evidence="5" id="KW-1185">Reference proteome</keyword>
<dbReference type="GO" id="GO:0008235">
    <property type="term" value="F:metalloexopeptidase activity"/>
    <property type="evidence" value="ECO:0007669"/>
    <property type="project" value="InterPro"/>
</dbReference>
<evidence type="ECO:0000259" key="2">
    <source>
        <dbReference type="Pfam" id="PF02225"/>
    </source>
</evidence>
<dbReference type="EMBL" id="JAPNKE010000002">
    <property type="protein sequence ID" value="MCY1004959.1"/>
    <property type="molecule type" value="Genomic_DNA"/>
</dbReference>
<dbReference type="SUPFAM" id="SSF52025">
    <property type="entry name" value="PA domain"/>
    <property type="match status" value="1"/>
</dbReference>
<dbReference type="Pfam" id="PF02225">
    <property type="entry name" value="PA"/>
    <property type="match status" value="1"/>
</dbReference>
<name>A0A9X3EKN0_9BACT</name>
<comment type="caution">
    <text evidence="4">The sequence shown here is derived from an EMBL/GenBank/DDBJ whole genome shotgun (WGS) entry which is preliminary data.</text>
</comment>
<evidence type="ECO:0000313" key="4">
    <source>
        <dbReference type="EMBL" id="MCY1004959.1"/>
    </source>
</evidence>
<dbReference type="InterPro" id="IPR046450">
    <property type="entry name" value="PA_dom_sf"/>
</dbReference>
<dbReference type="Pfam" id="PF04389">
    <property type="entry name" value="Peptidase_M28"/>
    <property type="match status" value="1"/>
</dbReference>
<feature type="domain" description="Peptidase M28" evidence="3">
    <location>
        <begin position="318"/>
        <end position="531"/>
    </location>
</feature>
<proteinExistence type="predicted"/>
<dbReference type="SUPFAM" id="SSF53187">
    <property type="entry name" value="Zn-dependent exopeptidases"/>
    <property type="match status" value="1"/>
</dbReference>
<dbReference type="Proteomes" id="UP001150924">
    <property type="component" value="Unassembled WGS sequence"/>
</dbReference>
<dbReference type="Gene3D" id="3.50.30.30">
    <property type="match status" value="1"/>
</dbReference>
<reference evidence="4" key="1">
    <citation type="submission" date="2022-11" db="EMBL/GenBank/DDBJ databases">
        <title>Minimal conservation of predation-associated metabolite biosynthetic gene clusters underscores biosynthetic potential of Myxococcota including descriptions for ten novel species: Archangium lansinium sp. nov., Myxococcus landrumus sp. nov., Nannocystis bai.</title>
        <authorList>
            <person name="Ahearne A."/>
            <person name="Stevens C."/>
            <person name="Phillips K."/>
        </authorList>
    </citation>
    <scope>NUCLEOTIDE SEQUENCE</scope>
    <source>
        <strain evidence="4">Na p29</strain>
    </source>
</reference>
<dbReference type="GO" id="GO:0006508">
    <property type="term" value="P:proteolysis"/>
    <property type="evidence" value="ECO:0007669"/>
    <property type="project" value="InterPro"/>
</dbReference>
<dbReference type="PANTHER" id="PTHR12147:SF26">
    <property type="entry name" value="PEPTIDASE M28 DOMAIN-CONTAINING PROTEIN"/>
    <property type="match status" value="1"/>
</dbReference>
<dbReference type="InterPro" id="IPR003137">
    <property type="entry name" value="PA_domain"/>
</dbReference>
<gene>
    <name evidence="4" type="ORF">OV079_05110</name>
</gene>
<evidence type="ECO:0000259" key="3">
    <source>
        <dbReference type="Pfam" id="PF04389"/>
    </source>
</evidence>
<feature type="compositionally biased region" description="Basic and acidic residues" evidence="1">
    <location>
        <begin position="559"/>
        <end position="568"/>
    </location>
</feature>
<dbReference type="InterPro" id="IPR045175">
    <property type="entry name" value="M28_fam"/>
</dbReference>
<evidence type="ECO:0000256" key="1">
    <source>
        <dbReference type="SAM" id="MobiDB-lite"/>
    </source>
</evidence>
<dbReference type="Gene3D" id="3.40.630.10">
    <property type="entry name" value="Zn peptidases"/>
    <property type="match status" value="2"/>
</dbReference>